<accession>A0A0E9PKW7</accession>
<dbReference type="EMBL" id="GBXM01103645">
    <property type="protein sequence ID" value="JAH04932.1"/>
    <property type="molecule type" value="Transcribed_RNA"/>
</dbReference>
<organism evidence="2">
    <name type="scientific">Anguilla anguilla</name>
    <name type="common">European freshwater eel</name>
    <name type="synonym">Muraena anguilla</name>
    <dbReference type="NCBI Taxonomy" id="7936"/>
    <lineage>
        <taxon>Eukaryota</taxon>
        <taxon>Metazoa</taxon>
        <taxon>Chordata</taxon>
        <taxon>Craniata</taxon>
        <taxon>Vertebrata</taxon>
        <taxon>Euteleostomi</taxon>
        <taxon>Actinopterygii</taxon>
        <taxon>Neopterygii</taxon>
        <taxon>Teleostei</taxon>
        <taxon>Anguilliformes</taxon>
        <taxon>Anguillidae</taxon>
        <taxon>Anguilla</taxon>
    </lineage>
</organism>
<keyword evidence="1" id="KW-0472">Membrane</keyword>
<protein>
    <submittedName>
        <fullName evidence="2">Uncharacterized protein</fullName>
    </submittedName>
</protein>
<feature type="transmembrane region" description="Helical" evidence="1">
    <location>
        <begin position="7"/>
        <end position="24"/>
    </location>
</feature>
<dbReference type="AlphaFoldDB" id="A0A0E9PKW7"/>
<evidence type="ECO:0000256" key="1">
    <source>
        <dbReference type="SAM" id="Phobius"/>
    </source>
</evidence>
<reference evidence="2" key="1">
    <citation type="submission" date="2014-11" db="EMBL/GenBank/DDBJ databases">
        <authorList>
            <person name="Amaro Gonzalez C."/>
        </authorList>
    </citation>
    <scope>NUCLEOTIDE SEQUENCE</scope>
</reference>
<keyword evidence="1" id="KW-0812">Transmembrane</keyword>
<sequence length="32" mass="3846">MLCLLKFNFVYVFVCVFCWIHPVIRHSSDLQS</sequence>
<proteinExistence type="predicted"/>
<reference evidence="2" key="2">
    <citation type="journal article" date="2015" name="Fish Shellfish Immunol.">
        <title>Early steps in the European eel (Anguilla anguilla)-Vibrio vulnificus interaction in the gills: Role of the RtxA13 toxin.</title>
        <authorList>
            <person name="Callol A."/>
            <person name="Pajuelo D."/>
            <person name="Ebbesson L."/>
            <person name="Teles M."/>
            <person name="MacKenzie S."/>
            <person name="Amaro C."/>
        </authorList>
    </citation>
    <scope>NUCLEOTIDE SEQUENCE</scope>
</reference>
<keyword evidence="1" id="KW-1133">Transmembrane helix</keyword>
<evidence type="ECO:0000313" key="2">
    <source>
        <dbReference type="EMBL" id="JAH04932.1"/>
    </source>
</evidence>
<name>A0A0E9PKW7_ANGAN</name>